<evidence type="ECO:0000313" key="1">
    <source>
        <dbReference type="EMBL" id="RDI69797.1"/>
    </source>
</evidence>
<dbReference type="AlphaFoldDB" id="A0A1H1G8G3"/>
<dbReference type="EMBL" id="QQST01000003">
    <property type="protein sequence ID" value="RDI69797.1"/>
    <property type="molecule type" value="Genomic_DNA"/>
</dbReference>
<accession>A0A1H1G8G3</accession>
<dbReference type="RefSeq" id="WP_092539057.1">
    <property type="nucleotide sequence ID" value="NZ_FNKQ01000005.1"/>
</dbReference>
<proteinExistence type="predicted"/>
<keyword evidence="4" id="KW-1185">Reference proteome</keyword>
<dbReference type="Proteomes" id="UP000199289">
    <property type="component" value="Unassembled WGS sequence"/>
</dbReference>
<dbReference type="EMBL" id="FNKQ01000005">
    <property type="protein sequence ID" value="SDR09096.1"/>
    <property type="molecule type" value="Genomic_DNA"/>
</dbReference>
<name>A0A1H1G8G3_9EURY</name>
<organism evidence="2 3">
    <name type="scientific">Halopelagius longus</name>
    <dbReference type="NCBI Taxonomy" id="1236180"/>
    <lineage>
        <taxon>Archaea</taxon>
        <taxon>Methanobacteriati</taxon>
        <taxon>Methanobacteriota</taxon>
        <taxon>Stenosarchaea group</taxon>
        <taxon>Halobacteria</taxon>
        <taxon>Halobacteriales</taxon>
        <taxon>Haloferacaceae</taxon>
    </lineage>
</organism>
<reference evidence="2" key="1">
    <citation type="submission" date="2016-10" db="EMBL/GenBank/DDBJ databases">
        <authorList>
            <person name="de Groot N.N."/>
        </authorList>
    </citation>
    <scope>NUCLEOTIDE SEQUENCE [LARGE SCALE GENOMIC DNA]</scope>
    <source>
        <strain evidence="2">CGMCC 1.12397</strain>
    </source>
</reference>
<evidence type="ECO:0000313" key="3">
    <source>
        <dbReference type="Proteomes" id="UP000199289"/>
    </source>
</evidence>
<sequence>MSDFDTTRRGALALFGSTFLAGCSELGVGRGDSGPELDRSKLRTVASGEFPDASRTFPVDISTAFVDENVARARAALDSVPDPLGSEEVPNGAIREEMAHERTSAEDALDRATAAASSYERLDAAVDAREHAANLRGAWRAIDEDLTRAAVAERASSVREDLSAFTDRREYVGSDPVRAVLVHEEFEHRVARADSELDLNSGPQRRYDADNPLAVGETAAAVERARANVAVANHVYDRFTDSLDEPRPLDNRLERAIATLGGRLSEALDDVPRETDGERPTFVERDIEDTVAGMALDDLYGEARDARNYRYEGERPAAAVIRMHRLLAGVEAFRTLRDRVADGESFPVESTGDVAAYRTAAVEAVEAARATDDYPLLTGVELPKVVARLSRADDELTPGDDGDDDAIRARWVRREIATYVAQRHVAEAIPNACRTTGDALSE</sequence>
<gene>
    <name evidence="1" type="ORF">DWB78_16740</name>
    <name evidence="2" type="ORF">SAMN05216278_3568</name>
</gene>
<evidence type="ECO:0000313" key="4">
    <source>
        <dbReference type="Proteomes" id="UP000255421"/>
    </source>
</evidence>
<evidence type="ECO:0000313" key="2">
    <source>
        <dbReference type="EMBL" id="SDR09096.1"/>
    </source>
</evidence>
<reference evidence="3" key="2">
    <citation type="submission" date="2016-10" db="EMBL/GenBank/DDBJ databases">
        <authorList>
            <person name="Varghese N."/>
            <person name="Submissions S."/>
        </authorList>
    </citation>
    <scope>NUCLEOTIDE SEQUENCE [LARGE SCALE GENOMIC DNA]</scope>
    <source>
        <strain evidence="3">CGMCC 1.12397</strain>
    </source>
</reference>
<protein>
    <submittedName>
        <fullName evidence="2">Uncharacterized protein</fullName>
    </submittedName>
</protein>
<dbReference type="OrthoDB" id="350675at2157"/>
<dbReference type="Proteomes" id="UP000255421">
    <property type="component" value="Unassembled WGS sequence"/>
</dbReference>
<reference evidence="1 4" key="3">
    <citation type="submission" date="2018-07" db="EMBL/GenBank/DDBJ databases">
        <title>Genome sequence of extremly halophilic archaeon Halopelagius longus strain BC12-B1.</title>
        <authorList>
            <person name="Zhang X."/>
        </authorList>
    </citation>
    <scope>NUCLEOTIDE SEQUENCE [LARGE SCALE GENOMIC DNA]</scope>
    <source>
        <strain evidence="1 4">BC12-B1</strain>
    </source>
</reference>